<feature type="compositionally biased region" description="Low complexity" evidence="1">
    <location>
        <begin position="168"/>
        <end position="190"/>
    </location>
</feature>
<accession>A0AAD6CBU3</accession>
<evidence type="ECO:0000256" key="2">
    <source>
        <dbReference type="SAM" id="SignalP"/>
    </source>
</evidence>
<feature type="region of interest" description="Disordered" evidence="1">
    <location>
        <begin position="41"/>
        <end position="89"/>
    </location>
</feature>
<dbReference type="GeneID" id="81595142"/>
<keyword evidence="4" id="KW-1185">Reference proteome</keyword>
<comment type="caution">
    <text evidence="3">The sequence shown here is derived from an EMBL/GenBank/DDBJ whole genome shotgun (WGS) entry which is preliminary data.</text>
</comment>
<sequence length="190" mass="19704">MRFTALAALGLVGCALALPGRHNAPNRQRQRDLPTMTIDLTEPGTAPSLTPSFTPVWTPQPSRRPIPTPSAIGDSGSGAPSDVPDSIRQAQQKLYDDMANGASQEQLQDDVDNIWSAELVVYSSWLATQSSIYVPGGNPSASAWSTPSGQPTPSSGMRFPGGQGGVRFSTITSGSSSSAFPTPSSAAGDS</sequence>
<evidence type="ECO:0000313" key="4">
    <source>
        <dbReference type="Proteomes" id="UP001213681"/>
    </source>
</evidence>
<dbReference type="RefSeq" id="XP_056769006.1">
    <property type="nucleotide sequence ID" value="XM_056904899.1"/>
</dbReference>
<dbReference type="EMBL" id="JAPVEA010000002">
    <property type="protein sequence ID" value="KAJ5459964.1"/>
    <property type="molecule type" value="Genomic_DNA"/>
</dbReference>
<organism evidence="3 4">
    <name type="scientific">Penicillium daleae</name>
    <dbReference type="NCBI Taxonomy" id="63821"/>
    <lineage>
        <taxon>Eukaryota</taxon>
        <taxon>Fungi</taxon>
        <taxon>Dikarya</taxon>
        <taxon>Ascomycota</taxon>
        <taxon>Pezizomycotina</taxon>
        <taxon>Eurotiomycetes</taxon>
        <taxon>Eurotiomycetidae</taxon>
        <taxon>Eurotiales</taxon>
        <taxon>Aspergillaceae</taxon>
        <taxon>Penicillium</taxon>
    </lineage>
</organism>
<feature type="signal peptide" evidence="2">
    <location>
        <begin position="1"/>
        <end position="17"/>
    </location>
</feature>
<dbReference type="AlphaFoldDB" id="A0AAD6CBU3"/>
<name>A0AAD6CBU3_9EURO</name>
<evidence type="ECO:0000313" key="3">
    <source>
        <dbReference type="EMBL" id="KAJ5459964.1"/>
    </source>
</evidence>
<feature type="chain" id="PRO_5041938621" evidence="2">
    <location>
        <begin position="18"/>
        <end position="190"/>
    </location>
</feature>
<dbReference type="Proteomes" id="UP001213681">
    <property type="component" value="Unassembled WGS sequence"/>
</dbReference>
<protein>
    <submittedName>
        <fullName evidence="3">Uncharacterized protein</fullName>
    </submittedName>
</protein>
<reference evidence="3" key="2">
    <citation type="journal article" date="2023" name="IMA Fungus">
        <title>Comparative genomic study of the Penicillium genus elucidates a diverse pangenome and 15 lateral gene transfer events.</title>
        <authorList>
            <person name="Petersen C."/>
            <person name="Sorensen T."/>
            <person name="Nielsen M.R."/>
            <person name="Sondergaard T.E."/>
            <person name="Sorensen J.L."/>
            <person name="Fitzpatrick D.A."/>
            <person name="Frisvad J.C."/>
            <person name="Nielsen K.L."/>
        </authorList>
    </citation>
    <scope>NUCLEOTIDE SEQUENCE</scope>
    <source>
        <strain evidence="3">IBT 16125</strain>
    </source>
</reference>
<reference evidence="3" key="1">
    <citation type="submission" date="2022-12" db="EMBL/GenBank/DDBJ databases">
        <authorList>
            <person name="Petersen C."/>
        </authorList>
    </citation>
    <scope>NUCLEOTIDE SEQUENCE</scope>
    <source>
        <strain evidence="3">IBT 16125</strain>
    </source>
</reference>
<feature type="region of interest" description="Disordered" evidence="1">
    <location>
        <begin position="139"/>
        <end position="190"/>
    </location>
</feature>
<evidence type="ECO:0000256" key="1">
    <source>
        <dbReference type="SAM" id="MobiDB-lite"/>
    </source>
</evidence>
<proteinExistence type="predicted"/>
<feature type="compositionally biased region" description="Low complexity" evidence="1">
    <location>
        <begin position="145"/>
        <end position="156"/>
    </location>
</feature>
<gene>
    <name evidence="3" type="ORF">N7458_001516</name>
</gene>
<feature type="compositionally biased region" description="Polar residues" evidence="1">
    <location>
        <begin position="47"/>
        <end position="61"/>
    </location>
</feature>
<keyword evidence="2" id="KW-0732">Signal</keyword>